<dbReference type="GO" id="GO:0000455">
    <property type="term" value="P:enzyme-directed rRNA pseudouridine synthesis"/>
    <property type="evidence" value="ECO:0007669"/>
    <property type="project" value="UniProtKB-UniRule"/>
</dbReference>
<dbReference type="GO" id="GO:0005737">
    <property type="term" value="C:cytoplasm"/>
    <property type="evidence" value="ECO:0007669"/>
    <property type="project" value="UniProtKB-SubCell"/>
</dbReference>
<feature type="binding site" evidence="7">
    <location>
        <position position="26"/>
    </location>
    <ligand>
        <name>S-adenosyl-L-methionine</name>
        <dbReference type="ChEBI" id="CHEBI:59789"/>
    </ligand>
</feature>
<accession>A0A0E3LAG5</accession>
<dbReference type="PATRIC" id="fig|1434119.4.peg.1641"/>
<feature type="binding site" evidence="7">
    <location>
        <position position="73"/>
    </location>
    <ligand>
        <name>S-adenosyl-L-methionine</name>
        <dbReference type="ChEBI" id="CHEBI:59789"/>
    </ligand>
</feature>
<dbReference type="InterPro" id="IPR007209">
    <property type="entry name" value="RNaseL-inhib-like_metal-bd_dom"/>
</dbReference>
<evidence type="ECO:0000313" key="11">
    <source>
        <dbReference type="Proteomes" id="UP000033092"/>
    </source>
</evidence>
<dbReference type="AlphaFoldDB" id="A0A0E3LAG5"/>
<dbReference type="Pfam" id="PF04034">
    <property type="entry name" value="Ribo_biogen_C"/>
    <property type="match status" value="1"/>
</dbReference>
<keyword evidence="5 7" id="KW-0808">Transferase</keyword>
<organism evidence="10 11">
    <name type="scientific">Methanosarcina siciliae HI350</name>
    <dbReference type="NCBI Taxonomy" id="1434119"/>
    <lineage>
        <taxon>Archaea</taxon>
        <taxon>Methanobacteriati</taxon>
        <taxon>Methanobacteriota</taxon>
        <taxon>Stenosarchaea group</taxon>
        <taxon>Methanomicrobia</taxon>
        <taxon>Methanosarcinales</taxon>
        <taxon>Methanosarcinaceae</taxon>
        <taxon>Methanosarcina</taxon>
    </lineage>
</organism>
<evidence type="ECO:0000259" key="8">
    <source>
        <dbReference type="Pfam" id="PF04034"/>
    </source>
</evidence>
<dbReference type="KEGG" id="msz:MSSIH_1291"/>
<sequence>MMNPTKSRDVPLYIYHAGQCDPKKCTGRKMARFELARLYDKISRLPRSAILLDPMAEQALSPADDPKKGIIVLDCSWEEVERVFPELEKLNLEHRALPYMLAGNPVNFGRPFKLNSAEAFAAALYILGYKEQGEKIMSKFNWGHSFLELNKEPLDEYATAKNSAEIVEIQSHYI</sequence>
<evidence type="ECO:0000256" key="2">
    <source>
        <dbReference type="ARBA" id="ARBA00022490"/>
    </source>
</evidence>
<feature type="domain" description="RNase L inhibitor RLI-like possible metal-binding" evidence="9">
    <location>
        <begin position="10"/>
        <end position="38"/>
    </location>
</feature>
<evidence type="ECO:0000256" key="4">
    <source>
        <dbReference type="ARBA" id="ARBA00022552"/>
    </source>
</evidence>
<dbReference type="HOGENOM" id="CLU_035060_4_1_2"/>
<keyword evidence="6 7" id="KW-0949">S-adenosyl-L-methionine</keyword>
<protein>
    <recommendedName>
        <fullName evidence="1 7">16S rRNA aminocarboxypropyltransferase</fullName>
        <ecNumber evidence="7">2.5.1.157</ecNumber>
    </recommendedName>
</protein>
<evidence type="ECO:0000313" key="10">
    <source>
        <dbReference type="EMBL" id="AKB31981.1"/>
    </source>
</evidence>
<dbReference type="GO" id="GO:0106388">
    <property type="term" value="F:rRNA small subunit aminocarboxypropyltransferase activity"/>
    <property type="evidence" value="ECO:0007669"/>
    <property type="project" value="UniProtKB-EC"/>
</dbReference>
<dbReference type="InterPro" id="IPR007177">
    <property type="entry name" value="Tsr3_C"/>
</dbReference>
<comment type="catalytic activity">
    <reaction evidence="7">
        <text>an N(1)-methylpseudouridine in rRNA + S-adenosyl-L-methionine = N(1)-methyl-N(3)-[(3S)-3-amino-3-carboxypropyl]pseudouridine in rRNA + S-methyl-5'-thioadenosine + H(+)</text>
        <dbReference type="Rhea" id="RHEA:63296"/>
        <dbReference type="Rhea" id="RHEA-COMP:11634"/>
        <dbReference type="Rhea" id="RHEA-COMP:16310"/>
        <dbReference type="ChEBI" id="CHEBI:15378"/>
        <dbReference type="ChEBI" id="CHEBI:17509"/>
        <dbReference type="ChEBI" id="CHEBI:59789"/>
        <dbReference type="ChEBI" id="CHEBI:74890"/>
        <dbReference type="ChEBI" id="CHEBI:146234"/>
        <dbReference type="EC" id="2.5.1.157"/>
    </reaction>
</comment>
<comment type="function">
    <text evidence="7">Aminocarboxypropyltransferase that catalyzes the aminocarboxypropyl transfer on pseudouridine corresponding to position 914 in M.jannaschii 16S rRNA. It constitutes the last step in biosynthesis of the hypermodified N1-methyl-N3-(3-amino-3-carboxypropyl) pseudouridine (m1acp3-Psi).</text>
</comment>
<proteinExistence type="inferred from homology"/>
<evidence type="ECO:0000256" key="1">
    <source>
        <dbReference type="ARBA" id="ARBA00014114"/>
    </source>
</evidence>
<feature type="binding site" evidence="7">
    <location>
        <position position="97"/>
    </location>
    <ligand>
        <name>S-adenosyl-L-methionine</name>
        <dbReference type="ChEBI" id="CHEBI:59789"/>
    </ligand>
</feature>
<keyword evidence="2 7" id="KW-0963">Cytoplasm</keyword>
<evidence type="ECO:0000256" key="6">
    <source>
        <dbReference type="ARBA" id="ARBA00022691"/>
    </source>
</evidence>
<evidence type="ECO:0000259" key="9">
    <source>
        <dbReference type="Pfam" id="PF04068"/>
    </source>
</evidence>
<dbReference type="EC" id="2.5.1.157" evidence="7"/>
<dbReference type="PANTHER" id="PTHR20426">
    <property type="entry name" value="RIBOSOME BIOGENESIS PROTEIN TSR3 HOMOLOG"/>
    <property type="match status" value="1"/>
</dbReference>
<comment type="subcellular location">
    <subcellularLocation>
        <location evidence="7">Cytoplasm</location>
    </subcellularLocation>
</comment>
<gene>
    <name evidence="10" type="ORF">MSSIH_1291</name>
</gene>
<dbReference type="EMBL" id="CP009507">
    <property type="protein sequence ID" value="AKB31981.1"/>
    <property type="molecule type" value="Genomic_DNA"/>
</dbReference>
<keyword evidence="4 7" id="KW-0698">rRNA processing</keyword>
<name>A0A0E3LAG5_9EURY</name>
<reference evidence="10 11" key="1">
    <citation type="submission" date="2014-07" db="EMBL/GenBank/DDBJ databases">
        <title>Methanogenic archaea and the global carbon cycle.</title>
        <authorList>
            <person name="Henriksen J.R."/>
            <person name="Luke J."/>
            <person name="Reinhart S."/>
            <person name="Benedict M.N."/>
            <person name="Youngblut N.D."/>
            <person name="Metcalf M.E."/>
            <person name="Whitaker R.J."/>
            <person name="Metcalf W.W."/>
        </authorList>
    </citation>
    <scope>NUCLEOTIDE SEQUENCE [LARGE SCALE GENOMIC DNA]</scope>
    <source>
        <strain evidence="10 11">HI350</strain>
    </source>
</reference>
<feature type="domain" description="16S/18S rRNA aminocarboxypropyltransferase Tsr3 C-terminal" evidence="8">
    <location>
        <begin position="50"/>
        <end position="174"/>
    </location>
</feature>
<dbReference type="HAMAP" id="MF_01116">
    <property type="entry name" value="TSR3"/>
    <property type="match status" value="1"/>
</dbReference>
<comment type="similarity">
    <text evidence="7">Belongs to the TDD superfamily. TSR3 family.</text>
</comment>
<dbReference type="GO" id="GO:1904047">
    <property type="term" value="F:S-adenosyl-L-methionine binding"/>
    <property type="evidence" value="ECO:0007669"/>
    <property type="project" value="UniProtKB-UniRule"/>
</dbReference>
<dbReference type="InterPro" id="IPR022968">
    <property type="entry name" value="Tsr3-like"/>
</dbReference>
<feature type="binding site" evidence="7">
    <location>
        <position position="116"/>
    </location>
    <ligand>
        <name>S-adenosyl-L-methionine</name>
        <dbReference type="ChEBI" id="CHEBI:59789"/>
    </ligand>
</feature>
<dbReference type="NCBIfam" id="NF002621">
    <property type="entry name" value="PRK02287.1"/>
    <property type="match status" value="1"/>
</dbReference>
<evidence type="ECO:0000256" key="7">
    <source>
        <dbReference type="HAMAP-Rule" id="MF_01116"/>
    </source>
</evidence>
<keyword evidence="3 7" id="KW-0690">Ribosome biogenesis</keyword>
<evidence type="ECO:0000256" key="5">
    <source>
        <dbReference type="ARBA" id="ARBA00022679"/>
    </source>
</evidence>
<dbReference type="PANTHER" id="PTHR20426:SF0">
    <property type="entry name" value="18S RRNA AMINOCARBOXYPROPYLTRANSFERASE"/>
    <property type="match status" value="1"/>
</dbReference>
<evidence type="ECO:0000256" key="3">
    <source>
        <dbReference type="ARBA" id="ARBA00022517"/>
    </source>
</evidence>
<dbReference type="Pfam" id="PF04068">
    <property type="entry name" value="Fer4_RLI"/>
    <property type="match status" value="1"/>
</dbReference>
<dbReference type="Proteomes" id="UP000033092">
    <property type="component" value="Chromosome"/>
</dbReference>
<comment type="caution">
    <text evidence="7">Lacks conserved residue(s) required for the propagation of feature annotation.</text>
</comment>